<sequence length="156" mass="17742">MHVLQMGINDANNTESSQLLEHLKLSGRHIQLVEPPTRVIPLTRARSKASVSQKRAHSTTPAEKEQARTRYTGETIAMENIGSPDLPAQLLETRDSCPELWEKHRIPWPASARTASSLERSSTEALRHGCRRCSGSRRNGCTYYRGFHFRESYWGR</sequence>
<dbReference type="Proteomes" id="UP000294530">
    <property type="component" value="Unassembled WGS sequence"/>
</dbReference>
<feature type="compositionally biased region" description="Polar residues" evidence="1">
    <location>
        <begin position="49"/>
        <end position="61"/>
    </location>
</feature>
<dbReference type="AlphaFoldDB" id="A0A976ICW1"/>
<accession>A0A976ICW1</accession>
<evidence type="ECO:0000313" key="2">
    <source>
        <dbReference type="EMBL" id="TDH67247.1"/>
    </source>
</evidence>
<organism evidence="2 3">
    <name type="scientific">Bremia lactucae</name>
    <name type="common">Lettuce downy mildew</name>
    <dbReference type="NCBI Taxonomy" id="4779"/>
    <lineage>
        <taxon>Eukaryota</taxon>
        <taxon>Sar</taxon>
        <taxon>Stramenopiles</taxon>
        <taxon>Oomycota</taxon>
        <taxon>Peronosporomycetes</taxon>
        <taxon>Peronosporales</taxon>
        <taxon>Peronosporaceae</taxon>
        <taxon>Bremia</taxon>
    </lineage>
</organism>
<dbReference type="EMBL" id="SHOA02000014">
    <property type="protein sequence ID" value="TDH67247.1"/>
    <property type="molecule type" value="Genomic_DNA"/>
</dbReference>
<gene>
    <name evidence="2" type="ORF">CCR75_003342</name>
</gene>
<comment type="caution">
    <text evidence="2">The sequence shown here is derived from an EMBL/GenBank/DDBJ whole genome shotgun (WGS) entry which is preliminary data.</text>
</comment>
<name>A0A976ICW1_BRELC</name>
<evidence type="ECO:0000256" key="1">
    <source>
        <dbReference type="SAM" id="MobiDB-lite"/>
    </source>
</evidence>
<evidence type="ECO:0000313" key="3">
    <source>
        <dbReference type="Proteomes" id="UP000294530"/>
    </source>
</evidence>
<protein>
    <submittedName>
        <fullName evidence="2">Uncharacterized protein</fullName>
    </submittedName>
</protein>
<proteinExistence type="predicted"/>
<dbReference type="GeneID" id="94347110"/>
<reference evidence="2 3" key="1">
    <citation type="journal article" date="2021" name="Genome Biol.">
        <title>AFLAP: assembly-free linkage analysis pipeline using k-mers from genome sequencing data.</title>
        <authorList>
            <person name="Fletcher K."/>
            <person name="Zhang L."/>
            <person name="Gil J."/>
            <person name="Han R."/>
            <person name="Cavanaugh K."/>
            <person name="Michelmore R."/>
        </authorList>
    </citation>
    <scope>NUCLEOTIDE SEQUENCE [LARGE SCALE GENOMIC DNA]</scope>
    <source>
        <strain evidence="2 3">SF5</strain>
    </source>
</reference>
<dbReference type="RefSeq" id="XP_067816746.1">
    <property type="nucleotide sequence ID" value="XM_067961439.1"/>
</dbReference>
<keyword evidence="3" id="KW-1185">Reference proteome</keyword>
<feature type="region of interest" description="Disordered" evidence="1">
    <location>
        <begin position="44"/>
        <end position="67"/>
    </location>
</feature>
<dbReference type="KEGG" id="blac:94347110"/>